<keyword evidence="3" id="KW-0880">Kelch repeat</keyword>
<dbReference type="AlphaFoldDB" id="A0A7J5Y3P4"/>
<accession>A0A7J5Y3P4</accession>
<dbReference type="Gene3D" id="2.40.100.10">
    <property type="entry name" value="Cyclophilin-like"/>
    <property type="match status" value="1"/>
</dbReference>
<evidence type="ECO:0000256" key="5">
    <source>
        <dbReference type="ARBA" id="ARBA00023235"/>
    </source>
</evidence>
<dbReference type="FunFam" id="2.40.100.10:FF:000025">
    <property type="entry name" value="Peptidyl-prolyl cis-trans isomerase CYP19-2"/>
    <property type="match status" value="1"/>
</dbReference>
<evidence type="ECO:0000256" key="1">
    <source>
        <dbReference type="ARBA" id="ARBA00000971"/>
    </source>
</evidence>
<dbReference type="GO" id="GO:0005739">
    <property type="term" value="C:mitochondrion"/>
    <property type="evidence" value="ECO:0007669"/>
    <property type="project" value="TreeGrafter"/>
</dbReference>
<dbReference type="InterPro" id="IPR015915">
    <property type="entry name" value="Kelch-typ_b-propeller"/>
</dbReference>
<feature type="compositionally biased region" description="Basic and acidic residues" evidence="6">
    <location>
        <begin position="412"/>
        <end position="421"/>
    </location>
</feature>
<dbReference type="GO" id="GO:0016018">
    <property type="term" value="F:cyclosporin A binding"/>
    <property type="evidence" value="ECO:0007669"/>
    <property type="project" value="TreeGrafter"/>
</dbReference>
<feature type="compositionally biased region" description="Basic and acidic residues" evidence="6">
    <location>
        <begin position="654"/>
        <end position="665"/>
    </location>
</feature>
<evidence type="ECO:0000259" key="7">
    <source>
        <dbReference type="PROSITE" id="PS50072"/>
    </source>
</evidence>
<dbReference type="Proteomes" id="UP000518266">
    <property type="component" value="Unassembled WGS sequence"/>
</dbReference>
<feature type="compositionally biased region" description="Basic residues" evidence="6">
    <location>
        <begin position="836"/>
        <end position="846"/>
    </location>
</feature>
<feature type="compositionally biased region" description="Basic and acidic residues" evidence="6">
    <location>
        <begin position="692"/>
        <end position="835"/>
    </location>
</feature>
<feature type="compositionally biased region" description="Basic and acidic residues" evidence="6">
    <location>
        <begin position="515"/>
        <end position="535"/>
    </location>
</feature>
<dbReference type="GO" id="GO:0006457">
    <property type="term" value="P:protein folding"/>
    <property type="evidence" value="ECO:0007669"/>
    <property type="project" value="InterPro"/>
</dbReference>
<dbReference type="InterPro" id="IPR002130">
    <property type="entry name" value="Cyclophilin-type_PPIase_dom"/>
</dbReference>
<dbReference type="GO" id="GO:0003755">
    <property type="term" value="F:peptidyl-prolyl cis-trans isomerase activity"/>
    <property type="evidence" value="ECO:0007669"/>
    <property type="project" value="UniProtKB-KW"/>
</dbReference>
<protein>
    <recommendedName>
        <fullName evidence="2">peptidylprolyl isomerase</fullName>
        <ecNumber evidence="2">5.2.1.8</ecNumber>
    </recommendedName>
</protein>
<feature type="compositionally biased region" description="Low complexity" evidence="6">
    <location>
        <begin position="422"/>
        <end position="442"/>
    </location>
</feature>
<dbReference type="InterPro" id="IPR029000">
    <property type="entry name" value="Cyclophilin-like_dom_sf"/>
</dbReference>
<evidence type="ECO:0000256" key="2">
    <source>
        <dbReference type="ARBA" id="ARBA00013194"/>
    </source>
</evidence>
<feature type="domain" description="PPIase cyclophilin-type" evidence="7">
    <location>
        <begin position="269"/>
        <end position="404"/>
    </location>
</feature>
<dbReference type="Gene3D" id="2.120.10.80">
    <property type="entry name" value="Kelch-type beta propeller"/>
    <property type="match status" value="1"/>
</dbReference>
<comment type="catalytic activity">
    <reaction evidence="1">
        <text>[protein]-peptidylproline (omega=180) = [protein]-peptidylproline (omega=0)</text>
        <dbReference type="Rhea" id="RHEA:16237"/>
        <dbReference type="Rhea" id="RHEA-COMP:10747"/>
        <dbReference type="Rhea" id="RHEA-COMP:10748"/>
        <dbReference type="ChEBI" id="CHEBI:83833"/>
        <dbReference type="ChEBI" id="CHEBI:83834"/>
        <dbReference type="EC" id="5.2.1.8"/>
    </reaction>
</comment>
<feature type="compositionally biased region" description="Basic residues" evidence="6">
    <location>
        <begin position="452"/>
        <end position="470"/>
    </location>
</feature>
<feature type="compositionally biased region" description="Basic and acidic residues" evidence="6">
    <location>
        <begin position="876"/>
        <end position="923"/>
    </location>
</feature>
<evidence type="ECO:0000313" key="8">
    <source>
        <dbReference type="EMBL" id="KAF3843277.1"/>
    </source>
</evidence>
<dbReference type="PROSITE" id="PS50072">
    <property type="entry name" value="CSA_PPIASE_2"/>
    <property type="match status" value="1"/>
</dbReference>
<dbReference type="SUPFAM" id="SSF50891">
    <property type="entry name" value="Cyclophilin-like"/>
    <property type="match status" value="1"/>
</dbReference>
<feature type="compositionally biased region" description="Basic and acidic residues" evidence="6">
    <location>
        <begin position="573"/>
        <end position="593"/>
    </location>
</feature>
<dbReference type="EMBL" id="JAAKFY010000018">
    <property type="protein sequence ID" value="KAF3843277.1"/>
    <property type="molecule type" value="Genomic_DNA"/>
</dbReference>
<evidence type="ECO:0000313" key="9">
    <source>
        <dbReference type="Proteomes" id="UP000518266"/>
    </source>
</evidence>
<comment type="caution">
    <text evidence="8">The sequence shown here is derived from an EMBL/GenBank/DDBJ whole genome shotgun (WGS) entry which is preliminary data.</text>
</comment>
<feature type="compositionally biased region" description="Basic and acidic residues" evidence="6">
    <location>
        <begin position="847"/>
        <end position="866"/>
    </location>
</feature>
<evidence type="ECO:0000256" key="3">
    <source>
        <dbReference type="ARBA" id="ARBA00022441"/>
    </source>
</evidence>
<proteinExistence type="predicted"/>
<dbReference type="EC" id="5.2.1.8" evidence="2"/>
<sequence>MKWSETKKLPLNIHGHCVVSENGLVYCIGGKTDDNKATNKMFAYNHKKSEWKEVATMTTPRAMFGAVIHKGKIVVAGGVNDEGLIASCEAYDFGTNKWSPFTELPQERSSVNLVSCGGQLFTVGGFAMVENDNKECAPSEIIDIWQYEEDKKEWSGMIREMRYAAGASCVSMRLNAARMPKLVLELFHEQVQPVGLLQPLAPAAVQGLQQTHILAGSVVAVGGFITQPLGNGNRNGVEVIEIALGHHCLYPGDHALLKALAGQHGENTDICPKTCENFRCLCTGEKGLGKGTMKPLHYKGCLFHRVVKDFMIQGGDFSEGNGKGGESIYGGFFEDESFAVKHNKQYLLSMANRGKDTNGSQFFIVHVVFGHVISGQEVVQTMENQKTDPNSRPYADVNVMNCGELVPKSKAKKDDKKKERAPSSSSSSSSSSDSESSSQSSSDTEESEKESKKKKKKAKKLKKKQKKKEKKRSEAESAEEKEQEELVTSTVRPEDIPAIPENRFLMRRSPQAVQKTKDESEKDPPSRDERPRESAGIRYNSQSSYNRRLVMTRSGRKIKGRGPRRYRTPSRSRSRDGFRRSETPPHWRQEMNRQRMRAVPGERWIKGDKGDMVDAKEEAAKAPRRERRTSDTKHERAAEGKKERKSRSHRSKSKEKDNAEKDEKHSKHKTKKKDKSQSRSKSREKSKRSKSREKSNKDKSEDRKGRSRSKDRNKKEKQSESDQSKDRNKSHDSDKKPKEDAKGKNGEKIRTKSQSKERHTSKDEHRSSSRNRDRSTPAVSKDKEEKQDKIKERGRERSKSQERRPNSERENRKRGTSRDKEHRTRSPDRNKPRDSHRGRRSRSKSNNKRDTSKDRSSHRKDKESDRQRRRRSSSSDSDREEKRKRQKSPDSKRREGKSTSRTKDGRSPATRRPDSTKGRERNNSKRNKSSSSSDSD</sequence>
<dbReference type="PRINTS" id="PR00153">
    <property type="entry name" value="CSAPPISMRASE"/>
</dbReference>
<dbReference type="Pfam" id="PF00160">
    <property type="entry name" value="Pro_isomerase"/>
    <property type="match status" value="1"/>
</dbReference>
<dbReference type="PROSITE" id="PS00170">
    <property type="entry name" value="CSA_PPIASE_1"/>
    <property type="match status" value="1"/>
</dbReference>
<dbReference type="Pfam" id="PF24681">
    <property type="entry name" value="Kelch_KLHDC2_KLHL20_DRC7"/>
    <property type="match status" value="1"/>
</dbReference>
<dbReference type="OrthoDB" id="6630374at2759"/>
<dbReference type="PANTHER" id="PTHR11071:SF292">
    <property type="entry name" value="PEPTIDYL-PROLYL CIS-TRANS ISOMERASE G"/>
    <property type="match status" value="1"/>
</dbReference>
<keyword evidence="9" id="KW-1185">Reference proteome</keyword>
<name>A0A7J5Y3P4_DISMA</name>
<gene>
    <name evidence="8" type="ORF">F7725_002126</name>
</gene>
<dbReference type="SUPFAM" id="SSF117281">
    <property type="entry name" value="Kelch motif"/>
    <property type="match status" value="1"/>
</dbReference>
<feature type="compositionally biased region" description="Basic residues" evidence="6">
    <location>
        <begin position="643"/>
        <end position="653"/>
    </location>
</feature>
<dbReference type="SMART" id="SM00612">
    <property type="entry name" value="Kelch"/>
    <property type="match status" value="2"/>
</dbReference>
<dbReference type="InterPro" id="IPR006652">
    <property type="entry name" value="Kelch_1"/>
</dbReference>
<dbReference type="PANTHER" id="PTHR11071">
    <property type="entry name" value="PEPTIDYL-PROLYL CIS-TRANS ISOMERASE"/>
    <property type="match status" value="1"/>
</dbReference>
<evidence type="ECO:0000256" key="4">
    <source>
        <dbReference type="ARBA" id="ARBA00023110"/>
    </source>
</evidence>
<keyword evidence="5" id="KW-0413">Isomerase</keyword>
<evidence type="ECO:0000256" key="6">
    <source>
        <dbReference type="SAM" id="MobiDB-lite"/>
    </source>
</evidence>
<feature type="compositionally biased region" description="Basic residues" evidence="6">
    <location>
        <begin position="554"/>
        <end position="572"/>
    </location>
</feature>
<feature type="compositionally biased region" description="Basic and acidic residues" evidence="6">
    <location>
        <begin position="603"/>
        <end position="642"/>
    </location>
</feature>
<organism evidence="8 9">
    <name type="scientific">Dissostichus mawsoni</name>
    <name type="common">Antarctic cod</name>
    <dbReference type="NCBI Taxonomy" id="36200"/>
    <lineage>
        <taxon>Eukaryota</taxon>
        <taxon>Metazoa</taxon>
        <taxon>Chordata</taxon>
        <taxon>Craniata</taxon>
        <taxon>Vertebrata</taxon>
        <taxon>Euteleostomi</taxon>
        <taxon>Actinopterygii</taxon>
        <taxon>Neopterygii</taxon>
        <taxon>Teleostei</taxon>
        <taxon>Neoteleostei</taxon>
        <taxon>Acanthomorphata</taxon>
        <taxon>Eupercaria</taxon>
        <taxon>Perciformes</taxon>
        <taxon>Notothenioidei</taxon>
        <taxon>Nototheniidae</taxon>
        <taxon>Dissostichus</taxon>
    </lineage>
</organism>
<dbReference type="InterPro" id="IPR020892">
    <property type="entry name" value="Cyclophilin-type_PPIase_CS"/>
</dbReference>
<feature type="region of interest" description="Disordered" evidence="6">
    <location>
        <begin position="383"/>
        <end position="936"/>
    </location>
</feature>
<keyword evidence="4" id="KW-0697">Rotamase</keyword>
<reference evidence="8 9" key="1">
    <citation type="submission" date="2020-03" db="EMBL/GenBank/DDBJ databases">
        <title>Dissostichus mawsoni Genome sequencing and assembly.</title>
        <authorList>
            <person name="Park H."/>
        </authorList>
    </citation>
    <scope>NUCLEOTIDE SEQUENCE [LARGE SCALE GENOMIC DNA]</scope>
    <source>
        <strain evidence="8">DM0001</strain>
        <tissue evidence="8">Muscle</tissue>
    </source>
</reference>
<feature type="compositionally biased region" description="Basic and acidic residues" evidence="6">
    <location>
        <begin position="471"/>
        <end position="480"/>
    </location>
</feature>